<protein>
    <submittedName>
        <fullName evidence="2">Uncharacterized protein</fullName>
    </submittedName>
</protein>
<dbReference type="EMBL" id="AXCN02000072">
    <property type="status" value="NOT_ANNOTATED_CDS"/>
    <property type="molecule type" value="Genomic_DNA"/>
</dbReference>
<organism evidence="2 3">
    <name type="scientific">Anopheles farauti</name>
    <dbReference type="NCBI Taxonomy" id="69004"/>
    <lineage>
        <taxon>Eukaryota</taxon>
        <taxon>Metazoa</taxon>
        <taxon>Ecdysozoa</taxon>
        <taxon>Arthropoda</taxon>
        <taxon>Hexapoda</taxon>
        <taxon>Insecta</taxon>
        <taxon>Pterygota</taxon>
        <taxon>Neoptera</taxon>
        <taxon>Endopterygota</taxon>
        <taxon>Diptera</taxon>
        <taxon>Nematocera</taxon>
        <taxon>Culicoidea</taxon>
        <taxon>Culicidae</taxon>
        <taxon>Anophelinae</taxon>
        <taxon>Anopheles</taxon>
    </lineage>
</organism>
<dbReference type="VEuPathDB" id="VectorBase:AFAF012095"/>
<keyword evidence="3" id="KW-1185">Reference proteome</keyword>
<evidence type="ECO:0000313" key="2">
    <source>
        <dbReference type="EnsemblMetazoa" id="AFAF012095-PA"/>
    </source>
</evidence>
<reference evidence="3" key="1">
    <citation type="submission" date="2014-01" db="EMBL/GenBank/DDBJ databases">
        <title>The Genome Sequence of Anopheles farauti FAR1 (V2).</title>
        <authorList>
            <consortium name="The Broad Institute Genomics Platform"/>
            <person name="Neafsey D.E."/>
            <person name="Besansky N."/>
            <person name="Howell P."/>
            <person name="Walton C."/>
            <person name="Young S.K."/>
            <person name="Zeng Q."/>
            <person name="Gargeya S."/>
            <person name="Fitzgerald M."/>
            <person name="Haas B."/>
            <person name="Abouelleil A."/>
            <person name="Allen A.W."/>
            <person name="Alvarado L."/>
            <person name="Arachchi H.M."/>
            <person name="Berlin A.M."/>
            <person name="Chapman S.B."/>
            <person name="Gainer-Dewar J."/>
            <person name="Goldberg J."/>
            <person name="Griggs A."/>
            <person name="Gujja S."/>
            <person name="Hansen M."/>
            <person name="Howarth C."/>
            <person name="Imamovic A."/>
            <person name="Ireland A."/>
            <person name="Larimer J."/>
            <person name="McCowan C."/>
            <person name="Murphy C."/>
            <person name="Pearson M."/>
            <person name="Poon T.W."/>
            <person name="Priest M."/>
            <person name="Roberts A."/>
            <person name="Saif S."/>
            <person name="Shea T."/>
            <person name="Sisk P."/>
            <person name="Sykes S."/>
            <person name="Wortman J."/>
            <person name="Nusbaum C."/>
            <person name="Birren B."/>
        </authorList>
    </citation>
    <scope>NUCLEOTIDE SEQUENCE [LARGE SCALE GENOMIC DNA]</scope>
    <source>
        <strain evidence="3">FAR1</strain>
    </source>
</reference>
<evidence type="ECO:0000313" key="3">
    <source>
        <dbReference type="Proteomes" id="UP000075886"/>
    </source>
</evidence>
<feature type="compositionally biased region" description="Polar residues" evidence="1">
    <location>
        <begin position="181"/>
        <end position="193"/>
    </location>
</feature>
<dbReference type="Proteomes" id="UP000075886">
    <property type="component" value="Unassembled WGS sequence"/>
</dbReference>
<name>A0A182QKJ9_9DIPT</name>
<proteinExistence type="predicted"/>
<reference evidence="2" key="2">
    <citation type="submission" date="2020-05" db="UniProtKB">
        <authorList>
            <consortium name="EnsemblMetazoa"/>
        </authorList>
    </citation>
    <scope>IDENTIFICATION</scope>
    <source>
        <strain evidence="2">FAR1</strain>
    </source>
</reference>
<dbReference type="AlphaFoldDB" id="A0A182QKJ9"/>
<accession>A0A182QKJ9</accession>
<sequence>MATRLAMQRNFITVIPATATGGTSAAVPVTVETGDENITLQKTVVTTNVDAATAGGNESPASSDPSDSVEVAEVATTAMASRSSNAPQTTTTLPTITVAAGALKNGSAKGPLMSTTLLANNANIMNLLSGANGLSLQQIIHKKHIVINPNGTVDIVPYTDESDSVELKVENEKLLEGGATVNENTESGNSSEATGDETAQVATQVAVVQSQSPTSGTPQYIAVTDPRNALERDKKPPRCCAKGAEACMLRTPSQQEGKNVYRKNLGAVHQGIDYGIEFSSFYTVASSSLARLLRICAAGCVCKRVRKTYAFQKPRIVISGKLK</sequence>
<evidence type="ECO:0000256" key="1">
    <source>
        <dbReference type="SAM" id="MobiDB-lite"/>
    </source>
</evidence>
<dbReference type="EnsemblMetazoa" id="AFAF012095-RA">
    <property type="protein sequence ID" value="AFAF012095-PA"/>
    <property type="gene ID" value="AFAF012095"/>
</dbReference>
<feature type="region of interest" description="Disordered" evidence="1">
    <location>
        <begin position="177"/>
        <end position="198"/>
    </location>
</feature>